<keyword evidence="3" id="KW-1185">Reference proteome</keyword>
<dbReference type="RefSeq" id="WP_182499562.1">
    <property type="nucleotide sequence ID" value="NZ_BMKM01000010.1"/>
</dbReference>
<dbReference type="Proteomes" id="UP000614460">
    <property type="component" value="Unassembled WGS sequence"/>
</dbReference>
<sequence length="372" mass="42639">MKTLVTILLLVIASPYCGYSQRPVETKILGFDSVNLDPSFTDLLLPENPTGISGSDGCISIDLGKGKSIFLWGDSFLGPIKDNIRQSPSKFILGNTATLYSKDSIQSLYGGDFNQPRSFIDVETSEQGKYWYWPGDGFLFKGELLLFMAKYSKKANEKGPFAFQYEGCDFLSLNPKTFELMHRASFISGDNPIHYGHAVIQQGKYIYIYGSKVDHKNFHSELHVMRAQIKNRDLIAQEYWAGEKWEKDAAKSKAIAGVHSMVSEQFSVRKLDGKIVLLNQDRYHVPGKIYSYIADDFQGPFRNEKLLYQIDEPELKQDSLFTYNAMFHPQISKDNKILVSYNVNTFSERLWWKKASVYRPRFIWLDKKSILN</sequence>
<name>A0A8H9KUN6_9SPHI</name>
<dbReference type="EMBL" id="BMKM01000010">
    <property type="protein sequence ID" value="GGE30105.1"/>
    <property type="molecule type" value="Genomic_DNA"/>
</dbReference>
<reference evidence="2" key="2">
    <citation type="submission" date="2020-09" db="EMBL/GenBank/DDBJ databases">
        <authorList>
            <person name="Sun Q."/>
            <person name="Zhou Y."/>
        </authorList>
    </citation>
    <scope>NUCLEOTIDE SEQUENCE</scope>
    <source>
        <strain evidence="2">CGMCC 1.15966</strain>
    </source>
</reference>
<reference evidence="2" key="1">
    <citation type="journal article" date="2014" name="Int. J. Syst. Evol. Microbiol.">
        <title>Complete genome sequence of Corynebacterium casei LMG S-19264T (=DSM 44701T), isolated from a smear-ripened cheese.</title>
        <authorList>
            <consortium name="US DOE Joint Genome Institute (JGI-PGF)"/>
            <person name="Walter F."/>
            <person name="Albersmeier A."/>
            <person name="Kalinowski J."/>
            <person name="Ruckert C."/>
        </authorList>
    </citation>
    <scope>NUCLEOTIDE SEQUENCE</scope>
    <source>
        <strain evidence="2">CGMCC 1.15966</strain>
    </source>
</reference>
<dbReference type="InterPro" id="IPR025442">
    <property type="entry name" value="DUF4185"/>
</dbReference>
<dbReference type="AlphaFoldDB" id="A0A8H9KUN6"/>
<accession>A0A8H9KUN6</accession>
<organism evidence="2 3">
    <name type="scientific">Sphingobacterium cellulitidis</name>
    <dbReference type="NCBI Taxonomy" id="1768011"/>
    <lineage>
        <taxon>Bacteria</taxon>
        <taxon>Pseudomonadati</taxon>
        <taxon>Bacteroidota</taxon>
        <taxon>Sphingobacteriia</taxon>
        <taxon>Sphingobacteriales</taxon>
        <taxon>Sphingobacteriaceae</taxon>
        <taxon>Sphingobacterium</taxon>
    </lineage>
</organism>
<comment type="caution">
    <text evidence="2">The sequence shown here is derived from an EMBL/GenBank/DDBJ whole genome shotgun (WGS) entry which is preliminary data.</text>
</comment>
<dbReference type="Pfam" id="PF13810">
    <property type="entry name" value="DUF4185"/>
    <property type="match status" value="1"/>
</dbReference>
<feature type="domain" description="DUF4185" evidence="1">
    <location>
        <begin position="50"/>
        <end position="337"/>
    </location>
</feature>
<gene>
    <name evidence="2" type="ORF">GCM10011516_29870</name>
</gene>
<evidence type="ECO:0000259" key="1">
    <source>
        <dbReference type="Pfam" id="PF13810"/>
    </source>
</evidence>
<evidence type="ECO:0000313" key="3">
    <source>
        <dbReference type="Proteomes" id="UP000614460"/>
    </source>
</evidence>
<protein>
    <recommendedName>
        <fullName evidence="1">DUF4185 domain-containing protein</fullName>
    </recommendedName>
</protein>
<evidence type="ECO:0000313" key="2">
    <source>
        <dbReference type="EMBL" id="GGE30105.1"/>
    </source>
</evidence>
<proteinExistence type="predicted"/>